<feature type="chain" id="PRO_5039899734" evidence="1">
    <location>
        <begin position="18"/>
        <end position="187"/>
    </location>
</feature>
<gene>
    <name evidence="2" type="ORF">HPB48_026844</name>
</gene>
<organism evidence="2 3">
    <name type="scientific">Haemaphysalis longicornis</name>
    <name type="common">Bush tick</name>
    <dbReference type="NCBI Taxonomy" id="44386"/>
    <lineage>
        <taxon>Eukaryota</taxon>
        <taxon>Metazoa</taxon>
        <taxon>Ecdysozoa</taxon>
        <taxon>Arthropoda</taxon>
        <taxon>Chelicerata</taxon>
        <taxon>Arachnida</taxon>
        <taxon>Acari</taxon>
        <taxon>Parasitiformes</taxon>
        <taxon>Ixodida</taxon>
        <taxon>Ixodoidea</taxon>
        <taxon>Ixodidae</taxon>
        <taxon>Haemaphysalinae</taxon>
        <taxon>Haemaphysalis</taxon>
    </lineage>
</organism>
<dbReference type="VEuPathDB" id="VectorBase:HLOH_052025"/>
<feature type="signal peptide" evidence="1">
    <location>
        <begin position="1"/>
        <end position="17"/>
    </location>
</feature>
<protein>
    <submittedName>
        <fullName evidence="2">Uncharacterized protein</fullName>
    </submittedName>
</protein>
<dbReference type="EMBL" id="JABSTR010003234">
    <property type="protein sequence ID" value="KAH9384822.1"/>
    <property type="molecule type" value="Genomic_DNA"/>
</dbReference>
<dbReference type="Proteomes" id="UP000821853">
    <property type="component" value="Unassembled WGS sequence"/>
</dbReference>
<keyword evidence="1" id="KW-0732">Signal</keyword>
<keyword evidence="3" id="KW-1185">Reference proteome</keyword>
<evidence type="ECO:0000256" key="1">
    <source>
        <dbReference type="SAM" id="SignalP"/>
    </source>
</evidence>
<evidence type="ECO:0000313" key="2">
    <source>
        <dbReference type="EMBL" id="KAH9384822.1"/>
    </source>
</evidence>
<sequence>MIFTAWFGLWIAHRSWPQSFKSAALTAAVARREQANNALRAASTDAASLATAADPDAGACSSTISPPATRSACPQQGNKRFLCHPQPLPKPKATEFVVVLKPRTQLSLADAFPEDWVGRALIAHLGATATRLVTVVMVREQNLILVDTSHPHIAGKLIGEFAVPSPAGRCPCSGTCAWTLKTPVMEL</sequence>
<name>A0A9J6HAJ3_HAELO</name>
<evidence type="ECO:0000313" key="3">
    <source>
        <dbReference type="Proteomes" id="UP000821853"/>
    </source>
</evidence>
<dbReference type="OrthoDB" id="10503588at2759"/>
<accession>A0A9J6HAJ3</accession>
<dbReference type="AlphaFoldDB" id="A0A9J6HAJ3"/>
<reference evidence="2 3" key="1">
    <citation type="journal article" date="2020" name="Cell">
        <title>Large-Scale Comparative Analyses of Tick Genomes Elucidate Their Genetic Diversity and Vector Capacities.</title>
        <authorList>
            <consortium name="Tick Genome and Microbiome Consortium (TIGMIC)"/>
            <person name="Jia N."/>
            <person name="Wang J."/>
            <person name="Shi W."/>
            <person name="Du L."/>
            <person name="Sun Y."/>
            <person name="Zhan W."/>
            <person name="Jiang J.F."/>
            <person name="Wang Q."/>
            <person name="Zhang B."/>
            <person name="Ji P."/>
            <person name="Bell-Sakyi L."/>
            <person name="Cui X.M."/>
            <person name="Yuan T.T."/>
            <person name="Jiang B.G."/>
            <person name="Yang W.F."/>
            <person name="Lam T.T."/>
            <person name="Chang Q.C."/>
            <person name="Ding S.J."/>
            <person name="Wang X.J."/>
            <person name="Zhu J.G."/>
            <person name="Ruan X.D."/>
            <person name="Zhao L."/>
            <person name="Wei J.T."/>
            <person name="Ye R.Z."/>
            <person name="Que T.C."/>
            <person name="Du C.H."/>
            <person name="Zhou Y.H."/>
            <person name="Cheng J.X."/>
            <person name="Dai P.F."/>
            <person name="Guo W.B."/>
            <person name="Han X.H."/>
            <person name="Huang E.J."/>
            <person name="Li L.F."/>
            <person name="Wei W."/>
            <person name="Gao Y.C."/>
            <person name="Liu J.Z."/>
            <person name="Shao H.Z."/>
            <person name="Wang X."/>
            <person name="Wang C.C."/>
            <person name="Yang T.C."/>
            <person name="Huo Q.B."/>
            <person name="Li W."/>
            <person name="Chen H.Y."/>
            <person name="Chen S.E."/>
            <person name="Zhou L.G."/>
            <person name="Ni X.B."/>
            <person name="Tian J.H."/>
            <person name="Sheng Y."/>
            <person name="Liu T."/>
            <person name="Pan Y.S."/>
            <person name="Xia L.Y."/>
            <person name="Li J."/>
            <person name="Zhao F."/>
            <person name="Cao W.C."/>
        </authorList>
    </citation>
    <scope>NUCLEOTIDE SEQUENCE [LARGE SCALE GENOMIC DNA]</scope>
    <source>
        <strain evidence="2">HaeL-2018</strain>
    </source>
</reference>
<proteinExistence type="predicted"/>
<comment type="caution">
    <text evidence="2">The sequence shown here is derived from an EMBL/GenBank/DDBJ whole genome shotgun (WGS) entry which is preliminary data.</text>
</comment>